<organism evidence="2 3">
    <name type="scientific">Solirubrobacter ginsenosidimutans</name>
    <dbReference type="NCBI Taxonomy" id="490573"/>
    <lineage>
        <taxon>Bacteria</taxon>
        <taxon>Bacillati</taxon>
        <taxon>Actinomycetota</taxon>
        <taxon>Thermoleophilia</taxon>
        <taxon>Solirubrobacterales</taxon>
        <taxon>Solirubrobacteraceae</taxon>
        <taxon>Solirubrobacter</taxon>
    </lineage>
</organism>
<dbReference type="EMBL" id="JAPDOD010000030">
    <property type="protein sequence ID" value="MDA0164039.1"/>
    <property type="molecule type" value="Genomic_DNA"/>
</dbReference>
<proteinExistence type="predicted"/>
<reference evidence="2" key="1">
    <citation type="submission" date="2022-10" db="EMBL/GenBank/DDBJ databases">
        <title>The WGS of Solirubrobacter ginsenosidimutans DSM 21036.</title>
        <authorList>
            <person name="Jiang Z."/>
        </authorList>
    </citation>
    <scope>NUCLEOTIDE SEQUENCE</scope>
    <source>
        <strain evidence="2">DSM 21036</strain>
    </source>
</reference>
<dbReference type="AlphaFoldDB" id="A0A9X3S2Z0"/>
<dbReference type="Pfam" id="PF00561">
    <property type="entry name" value="Abhydrolase_1"/>
    <property type="match status" value="1"/>
</dbReference>
<accession>A0A9X3S2Z0</accession>
<dbReference type="RefSeq" id="WP_270043288.1">
    <property type="nucleotide sequence ID" value="NZ_JAPDOD010000030.1"/>
</dbReference>
<evidence type="ECO:0000313" key="3">
    <source>
        <dbReference type="Proteomes" id="UP001149140"/>
    </source>
</evidence>
<feature type="domain" description="AB hydrolase-1" evidence="1">
    <location>
        <begin position="98"/>
        <end position="134"/>
    </location>
</feature>
<dbReference type="Proteomes" id="UP001149140">
    <property type="component" value="Unassembled WGS sequence"/>
</dbReference>
<comment type="caution">
    <text evidence="2">The sequence shown here is derived from an EMBL/GenBank/DDBJ whole genome shotgun (WGS) entry which is preliminary data.</text>
</comment>
<protein>
    <recommendedName>
        <fullName evidence="1">AB hydrolase-1 domain-containing protein</fullName>
    </recommendedName>
</protein>
<dbReference type="InterPro" id="IPR029058">
    <property type="entry name" value="AB_hydrolase_fold"/>
</dbReference>
<dbReference type="Gene3D" id="3.40.50.1820">
    <property type="entry name" value="alpha/beta hydrolase"/>
    <property type="match status" value="1"/>
</dbReference>
<sequence length="242" mass="25587">MQASHVLPRPFLPPIWRELAALGRHPLPAPPRRERGVPVVLVPGFLAGAGSLHVAGEALRAAGHDPHPAGIRWNVSCSETAVQRLTETVERIADRDGQRVALMGHSRGGLFARVLAHRRPELISSVTTLGSPHRDQLAVHPLIWMVAATLATAGLARVPGVLRWSCSGTGCCEHFVRDLAAPLPEGVGVLSVYSRTDGVVDWRACVDPAGRALEAATSHCGMAAHAPTLWAVADAISDFAAG</sequence>
<dbReference type="SUPFAM" id="SSF53474">
    <property type="entry name" value="alpha/beta-Hydrolases"/>
    <property type="match status" value="1"/>
</dbReference>
<evidence type="ECO:0000313" key="2">
    <source>
        <dbReference type="EMBL" id="MDA0164039.1"/>
    </source>
</evidence>
<dbReference type="InterPro" id="IPR000073">
    <property type="entry name" value="AB_hydrolase_1"/>
</dbReference>
<keyword evidence="3" id="KW-1185">Reference proteome</keyword>
<evidence type="ECO:0000259" key="1">
    <source>
        <dbReference type="Pfam" id="PF00561"/>
    </source>
</evidence>
<dbReference type="GO" id="GO:0003824">
    <property type="term" value="F:catalytic activity"/>
    <property type="evidence" value="ECO:0007669"/>
    <property type="project" value="UniProtKB-ARBA"/>
</dbReference>
<name>A0A9X3S2Z0_9ACTN</name>
<gene>
    <name evidence="2" type="ORF">OM076_27450</name>
</gene>